<dbReference type="EMBL" id="LXQA010830163">
    <property type="protein sequence ID" value="MCI73042.1"/>
    <property type="molecule type" value="Genomic_DNA"/>
</dbReference>
<sequence length="73" mass="7746">MIGSISSGFADMVIIGERVEEGLRSGKIQGASNSHDGAKRKKEGETNAIAVESTAQLPYLQYPYVAAVAQGQY</sequence>
<dbReference type="AlphaFoldDB" id="A0A392UHV6"/>
<comment type="caution">
    <text evidence="2">The sequence shown here is derived from an EMBL/GenBank/DDBJ whole genome shotgun (WGS) entry which is preliminary data.</text>
</comment>
<feature type="region of interest" description="Disordered" evidence="1">
    <location>
        <begin position="25"/>
        <end position="45"/>
    </location>
</feature>
<feature type="non-terminal residue" evidence="2">
    <location>
        <position position="73"/>
    </location>
</feature>
<keyword evidence="3" id="KW-1185">Reference proteome</keyword>
<organism evidence="2 3">
    <name type="scientific">Trifolium medium</name>
    <dbReference type="NCBI Taxonomy" id="97028"/>
    <lineage>
        <taxon>Eukaryota</taxon>
        <taxon>Viridiplantae</taxon>
        <taxon>Streptophyta</taxon>
        <taxon>Embryophyta</taxon>
        <taxon>Tracheophyta</taxon>
        <taxon>Spermatophyta</taxon>
        <taxon>Magnoliopsida</taxon>
        <taxon>eudicotyledons</taxon>
        <taxon>Gunneridae</taxon>
        <taxon>Pentapetalae</taxon>
        <taxon>rosids</taxon>
        <taxon>fabids</taxon>
        <taxon>Fabales</taxon>
        <taxon>Fabaceae</taxon>
        <taxon>Papilionoideae</taxon>
        <taxon>50 kb inversion clade</taxon>
        <taxon>NPAAA clade</taxon>
        <taxon>Hologalegina</taxon>
        <taxon>IRL clade</taxon>
        <taxon>Trifolieae</taxon>
        <taxon>Trifolium</taxon>
    </lineage>
</organism>
<dbReference type="Proteomes" id="UP000265520">
    <property type="component" value="Unassembled WGS sequence"/>
</dbReference>
<name>A0A392UHV6_9FABA</name>
<evidence type="ECO:0000256" key="1">
    <source>
        <dbReference type="SAM" id="MobiDB-lite"/>
    </source>
</evidence>
<proteinExistence type="predicted"/>
<accession>A0A392UHV6</accession>
<evidence type="ECO:0000313" key="3">
    <source>
        <dbReference type="Proteomes" id="UP000265520"/>
    </source>
</evidence>
<reference evidence="2 3" key="1">
    <citation type="journal article" date="2018" name="Front. Plant Sci.">
        <title>Red Clover (Trifolium pratense) and Zigzag Clover (T. medium) - A Picture of Genomic Similarities and Differences.</title>
        <authorList>
            <person name="Dluhosova J."/>
            <person name="Istvanek J."/>
            <person name="Nedelnik J."/>
            <person name="Repkova J."/>
        </authorList>
    </citation>
    <scope>NUCLEOTIDE SEQUENCE [LARGE SCALE GENOMIC DNA]</scope>
    <source>
        <strain evidence="3">cv. 10/8</strain>
        <tissue evidence="2">Leaf</tissue>
    </source>
</reference>
<evidence type="ECO:0000313" key="2">
    <source>
        <dbReference type="EMBL" id="MCI73042.1"/>
    </source>
</evidence>
<protein>
    <submittedName>
        <fullName evidence="2">Uncharacterized protein</fullName>
    </submittedName>
</protein>